<evidence type="ECO:0000256" key="12">
    <source>
        <dbReference type="ARBA" id="ARBA00023239"/>
    </source>
</evidence>
<keyword evidence="6" id="KW-0004">4Fe-4S</keyword>
<dbReference type="InterPro" id="IPR006638">
    <property type="entry name" value="Elp3/MiaA/NifB-like_rSAM"/>
</dbReference>
<dbReference type="NCBIfam" id="TIGR01290">
    <property type="entry name" value="nifB"/>
    <property type="match status" value="1"/>
</dbReference>
<comment type="similarity">
    <text evidence="4">Belongs to the radical SAM superfamily. NifB family.</text>
</comment>
<dbReference type="InterPro" id="IPR007197">
    <property type="entry name" value="rSAM"/>
</dbReference>
<dbReference type="AlphaFoldDB" id="A0A124GAU1"/>
<feature type="domain" description="Radical SAM core" evidence="15">
    <location>
        <begin position="12"/>
        <end position="261"/>
    </location>
</feature>
<keyword evidence="9" id="KW-0408">Iron</keyword>
<evidence type="ECO:0000256" key="1">
    <source>
        <dbReference type="ARBA" id="ARBA00001966"/>
    </source>
</evidence>
<dbReference type="InterPro" id="IPR058240">
    <property type="entry name" value="rSAM_sf"/>
</dbReference>
<comment type="pathway">
    <text evidence="3">Cofactor biosynthesis; Fe-Mo cofactor biosynthesis.</text>
</comment>
<dbReference type="UniPathway" id="UPA00782"/>
<keyword evidence="8" id="KW-0479">Metal-binding</keyword>
<dbReference type="CDD" id="cd01335">
    <property type="entry name" value="Radical_SAM"/>
    <property type="match status" value="1"/>
</dbReference>
<name>A0A124GAU1_CHLLI</name>
<dbReference type="Gene3D" id="3.30.420.130">
    <property type="entry name" value="Dinitrogenase iron-molybdenum cofactor biosynthesis domain"/>
    <property type="match status" value="1"/>
</dbReference>
<dbReference type="GO" id="GO:0051539">
    <property type="term" value="F:4 iron, 4 sulfur cluster binding"/>
    <property type="evidence" value="ECO:0007669"/>
    <property type="project" value="UniProtKB-KW"/>
</dbReference>
<keyword evidence="11" id="KW-0535">Nitrogen fixation</keyword>
<evidence type="ECO:0000313" key="16">
    <source>
        <dbReference type="EMBL" id="KUL33282.1"/>
    </source>
</evidence>
<dbReference type="SFLD" id="SFLDS00029">
    <property type="entry name" value="Radical_SAM"/>
    <property type="match status" value="1"/>
</dbReference>
<dbReference type="SUPFAM" id="SSF102114">
    <property type="entry name" value="Radical SAM enzymes"/>
    <property type="match status" value="1"/>
</dbReference>
<evidence type="ECO:0000256" key="11">
    <source>
        <dbReference type="ARBA" id="ARBA00023231"/>
    </source>
</evidence>
<evidence type="ECO:0000256" key="4">
    <source>
        <dbReference type="ARBA" id="ARBA00006804"/>
    </source>
</evidence>
<dbReference type="RefSeq" id="WP_059138095.1">
    <property type="nucleotide sequence ID" value="NZ_LMBR01000001.1"/>
</dbReference>
<dbReference type="GO" id="GO:0016829">
    <property type="term" value="F:lyase activity"/>
    <property type="evidence" value="ECO:0007669"/>
    <property type="project" value="UniProtKB-KW"/>
</dbReference>
<evidence type="ECO:0000256" key="10">
    <source>
        <dbReference type="ARBA" id="ARBA00023014"/>
    </source>
</evidence>
<comment type="caution">
    <text evidence="16">The sequence shown here is derived from an EMBL/GenBank/DDBJ whole genome shotgun (WGS) entry which is preliminary data.</text>
</comment>
<protein>
    <recommendedName>
        <fullName evidence="5">FeMo cofactor biosynthesis protein NifB</fullName>
    </recommendedName>
    <alternativeName>
        <fullName evidence="14">Nitrogenase cofactor maturase NifB</fullName>
    </alternativeName>
    <alternativeName>
        <fullName evidence="13">Radical SAM assemblase NifB</fullName>
    </alternativeName>
</protein>
<dbReference type="PANTHER" id="PTHR43787">
    <property type="entry name" value="FEMO COFACTOR BIOSYNTHESIS PROTEIN NIFB-RELATED"/>
    <property type="match status" value="1"/>
</dbReference>
<evidence type="ECO:0000256" key="2">
    <source>
        <dbReference type="ARBA" id="ARBA00003522"/>
    </source>
</evidence>
<evidence type="ECO:0000313" key="17">
    <source>
        <dbReference type="Proteomes" id="UP000053937"/>
    </source>
</evidence>
<dbReference type="SFLD" id="SFLDG01067">
    <property type="entry name" value="SPASM/twitch_domain_containing"/>
    <property type="match status" value="1"/>
</dbReference>
<evidence type="ECO:0000256" key="6">
    <source>
        <dbReference type="ARBA" id="ARBA00022485"/>
    </source>
</evidence>
<proteinExistence type="inferred from homology"/>
<evidence type="ECO:0000256" key="14">
    <source>
        <dbReference type="ARBA" id="ARBA00032102"/>
    </source>
</evidence>
<dbReference type="GO" id="GO:0046872">
    <property type="term" value="F:metal ion binding"/>
    <property type="evidence" value="ECO:0007669"/>
    <property type="project" value="UniProtKB-KW"/>
</dbReference>
<dbReference type="PANTHER" id="PTHR43787:SF13">
    <property type="entry name" value="FEMO COFACTOR BIOSYNTHESIS PROTEIN NIFB"/>
    <property type="match status" value="1"/>
</dbReference>
<dbReference type="SFLD" id="SFLDG01068">
    <property type="entry name" value="FeMo_cofactor_biosynthesis_pro"/>
    <property type="match status" value="1"/>
</dbReference>
<evidence type="ECO:0000259" key="15">
    <source>
        <dbReference type="PROSITE" id="PS51918"/>
    </source>
</evidence>
<evidence type="ECO:0000256" key="9">
    <source>
        <dbReference type="ARBA" id="ARBA00023004"/>
    </source>
</evidence>
<comment type="cofactor">
    <cofactor evidence="1">
        <name>[4Fe-4S] cluster</name>
        <dbReference type="ChEBI" id="CHEBI:49883"/>
    </cofactor>
</comment>
<dbReference type="InterPro" id="IPR036105">
    <property type="entry name" value="DiNase_FeMo-co_biosyn_sf"/>
</dbReference>
<evidence type="ECO:0000256" key="8">
    <source>
        <dbReference type="ARBA" id="ARBA00022723"/>
    </source>
</evidence>
<gene>
    <name evidence="16" type="ORF">ASB62_00270</name>
</gene>
<reference evidence="16 17" key="1">
    <citation type="submission" date="2015-10" db="EMBL/GenBank/DDBJ databases">
        <title>Draft Genome Sequence of Chlorobium limicola strain Frasassi Growing under Artificial Lighting in the Frasassi Cave System.</title>
        <authorList>
            <person name="Mansor M."/>
            <person name="Macalady J."/>
        </authorList>
    </citation>
    <scope>NUCLEOTIDE SEQUENCE [LARGE SCALE GENOMIC DNA]</scope>
    <source>
        <strain evidence="16 17">Frasassi</strain>
    </source>
</reference>
<dbReference type="InterPro" id="IPR005980">
    <property type="entry name" value="Nase_CF_NifB"/>
</dbReference>
<keyword evidence="7" id="KW-0949">S-adenosyl-L-methionine</keyword>
<evidence type="ECO:0000256" key="13">
    <source>
        <dbReference type="ARBA" id="ARBA00030926"/>
    </source>
</evidence>
<keyword evidence="12" id="KW-0456">Lyase</keyword>
<dbReference type="Proteomes" id="UP000053937">
    <property type="component" value="Unassembled WGS sequence"/>
</dbReference>
<dbReference type="OrthoDB" id="9763993at2"/>
<evidence type="ECO:0000256" key="3">
    <source>
        <dbReference type="ARBA" id="ARBA00005155"/>
    </source>
</evidence>
<accession>A0A124GAU1</accession>
<keyword evidence="10" id="KW-0411">Iron-sulfur</keyword>
<keyword evidence="17" id="KW-1185">Reference proteome</keyword>
<dbReference type="SMART" id="SM00729">
    <property type="entry name" value="Elp3"/>
    <property type="match status" value="1"/>
</dbReference>
<dbReference type="GO" id="GO:0032324">
    <property type="term" value="P:molybdopterin cofactor biosynthetic process"/>
    <property type="evidence" value="ECO:0007669"/>
    <property type="project" value="UniProtKB-ARBA"/>
</dbReference>
<dbReference type="EMBL" id="LMBR01000001">
    <property type="protein sequence ID" value="KUL33282.1"/>
    <property type="molecule type" value="Genomic_DNA"/>
</dbReference>
<dbReference type="PROSITE" id="PS51918">
    <property type="entry name" value="RADICAL_SAM"/>
    <property type="match status" value="1"/>
</dbReference>
<dbReference type="Pfam" id="PF04055">
    <property type="entry name" value="Radical_SAM"/>
    <property type="match status" value="1"/>
</dbReference>
<dbReference type="SFLD" id="SFLDF00281">
    <property type="entry name" value="FeMo_cofactor_biosynthesis_pro"/>
    <property type="match status" value="1"/>
</dbReference>
<dbReference type="Pfam" id="PF02579">
    <property type="entry name" value="Nitro_FeMo-Co"/>
    <property type="match status" value="1"/>
</dbReference>
<dbReference type="PROSITE" id="PS01305">
    <property type="entry name" value="MOAA_NIFB_PQQE"/>
    <property type="match status" value="1"/>
</dbReference>
<evidence type="ECO:0000256" key="7">
    <source>
        <dbReference type="ARBA" id="ARBA00022691"/>
    </source>
</evidence>
<dbReference type="InterPro" id="IPR000385">
    <property type="entry name" value="MoaA_NifB_PqqE_Fe-S-bd_CS"/>
</dbReference>
<organism evidence="16 17">
    <name type="scientific">Chlorobium limicola</name>
    <dbReference type="NCBI Taxonomy" id="1092"/>
    <lineage>
        <taxon>Bacteria</taxon>
        <taxon>Pseudomonadati</taxon>
        <taxon>Chlorobiota</taxon>
        <taxon>Chlorobiia</taxon>
        <taxon>Chlorobiales</taxon>
        <taxon>Chlorobiaceae</taxon>
        <taxon>Chlorobium/Pelodictyon group</taxon>
        <taxon>Chlorobium</taxon>
    </lineage>
</organism>
<dbReference type="SUPFAM" id="SSF53146">
    <property type="entry name" value="Nitrogenase accessory factor-like"/>
    <property type="match status" value="1"/>
</dbReference>
<comment type="function">
    <text evidence="2">Involved in the biosynthesis of the iron-molybdenum cofactor (FeMo-co or M-cluster) found in the dinitrogenase enzyme of the nitrogenase complex in nitrogen-fixing microorganisms. NifB catalyzes the crucial step of radical SAM-dependent carbide insertion that occurs concomitant with the insertion of a 9th sulfur and the rearrangement/coupling of two [4Fe-4S] clusters into a [8Fe-9S-C] cluster, the precursor to the M-cluster.</text>
</comment>
<evidence type="ECO:0000256" key="5">
    <source>
        <dbReference type="ARBA" id="ARBA00021702"/>
    </source>
</evidence>
<dbReference type="Gene3D" id="3.20.20.70">
    <property type="entry name" value="Aldolase class I"/>
    <property type="match status" value="1"/>
</dbReference>
<sequence>MTLNIKNHPCFNDSSRHTFGRIHLPVAPKCNIQCNYCSRKFDCMNENRPGVTSKVLSPRQALYYLQQAMEISPNIAVVGIAGPGDPFANPDETMETLRLVREHYPEMLLCVATNGLDLMPWIDELAELQVSHVTITINAIDPEVGSEIYAWVRHKKKMYRDIEAAKLLIGNQLEALKRLKEVGVTAKVNSIIIPGINDGHVIEVARKVSELGADILNCLPYYQTTETLFENIEEPSPVVVAEIQKATSEFLPQMKHCARCRADAAGIIGEINSEEMMLKLAEAASLPKNPSEHRPYIAVSSIEGALINQHLGEADRFLIYGMDGNSGICSLVDSRPAPLPGGGEQRWEALARILADCRALLVNGAGDSPTKVLNKQGIEVLVMEGMIEDAVHCVFTGQDVKHLMRGSQIHACKTSCTGTGGGCG</sequence>
<dbReference type="InterPro" id="IPR013785">
    <property type="entry name" value="Aldolase_TIM"/>
</dbReference>
<dbReference type="InterPro" id="IPR003731">
    <property type="entry name" value="Di-Nase_FeMo-co_biosynth"/>
</dbReference>